<dbReference type="Gene3D" id="2.70.180.10">
    <property type="entry name" value="Hypothetical protein YojF"/>
    <property type="match status" value="1"/>
</dbReference>
<dbReference type="OrthoDB" id="2352913at2"/>
<name>A0A1U9K4S7_9BACL</name>
<gene>
    <name evidence="1" type="ORF">B0W44_03985</name>
</gene>
<reference evidence="1 2" key="1">
    <citation type="journal article" date="2015" name="Int. J. Syst. Evol. Microbiol.">
        <title>Novibacillus thermophilus gen. nov., sp. nov., a Gram-staining-negative and moderately thermophilic member of the family Thermoactinomycetaceae.</title>
        <authorList>
            <person name="Yang G."/>
            <person name="Chen J."/>
            <person name="Zhou S."/>
        </authorList>
    </citation>
    <scope>NUCLEOTIDE SEQUENCE [LARGE SCALE GENOMIC DNA]</scope>
    <source>
        <strain evidence="1 2">SG-1</strain>
    </source>
</reference>
<dbReference type="AlphaFoldDB" id="A0A1U9K4S7"/>
<dbReference type="InterPro" id="IPR036492">
    <property type="entry name" value="YojF_sf"/>
</dbReference>
<accession>A0A1U9K4S7</accession>
<evidence type="ECO:0008006" key="3">
    <source>
        <dbReference type="Google" id="ProtNLM"/>
    </source>
</evidence>
<dbReference type="Proteomes" id="UP000188603">
    <property type="component" value="Chromosome"/>
</dbReference>
<proteinExistence type="predicted"/>
<dbReference type="Pfam" id="PF08830">
    <property type="entry name" value="DUF1806"/>
    <property type="match status" value="1"/>
</dbReference>
<dbReference type="RefSeq" id="WP_077718876.1">
    <property type="nucleotide sequence ID" value="NZ_CP019699.1"/>
</dbReference>
<dbReference type="InterPro" id="IPR014934">
    <property type="entry name" value="DUF1806"/>
</dbReference>
<keyword evidence="2" id="KW-1185">Reference proteome</keyword>
<organism evidence="1 2">
    <name type="scientific">Novibacillus thermophilus</name>
    <dbReference type="NCBI Taxonomy" id="1471761"/>
    <lineage>
        <taxon>Bacteria</taxon>
        <taxon>Bacillati</taxon>
        <taxon>Bacillota</taxon>
        <taxon>Bacilli</taxon>
        <taxon>Bacillales</taxon>
        <taxon>Thermoactinomycetaceae</taxon>
        <taxon>Novibacillus</taxon>
    </lineage>
</organism>
<dbReference type="SUPFAM" id="SSF89442">
    <property type="entry name" value="Hypothetical protein YojF"/>
    <property type="match status" value="1"/>
</dbReference>
<dbReference type="EMBL" id="CP019699">
    <property type="protein sequence ID" value="AQS55057.1"/>
    <property type="molecule type" value="Genomic_DNA"/>
</dbReference>
<protein>
    <recommendedName>
        <fullName evidence="3">DUF1806 domain-containing protein</fullName>
    </recommendedName>
</protein>
<evidence type="ECO:0000313" key="1">
    <source>
        <dbReference type="EMBL" id="AQS55057.1"/>
    </source>
</evidence>
<evidence type="ECO:0000313" key="2">
    <source>
        <dbReference type="Proteomes" id="UP000188603"/>
    </source>
</evidence>
<dbReference type="KEGG" id="ntr:B0W44_03985"/>
<dbReference type="STRING" id="1471761.B0W44_03985"/>
<sequence>MIPIEVEEVQNAIQGLTDKDLYIHLETTGGAYTKNSVSAYIRNAVVRFTDGRIKGAGPYRVGLKMEHGWIYAEGLTHWELDDQKRLLLAGYDDAGRLTVALQLSAEPF</sequence>